<sequence>MSTRPAGGPSNRAFFVSFLLVSLLVAGVVSFYASSHPDGLNYVAEKTGFIDAEKPHASSDSPFAGYATKGVEDDRLSGGIAGVVGVLVMLALSTGLFWVLRRRAPHEPTDAPEQHPADA</sequence>
<dbReference type="RefSeq" id="WP_378517365.1">
    <property type="nucleotide sequence ID" value="NZ_CBCSDI010000011.1"/>
</dbReference>
<reference evidence="8 9" key="1">
    <citation type="submission" date="2024-09" db="EMBL/GenBank/DDBJ databases">
        <authorList>
            <person name="Sun Q."/>
            <person name="Mori K."/>
        </authorList>
    </citation>
    <scope>NUCLEOTIDE SEQUENCE [LARGE SCALE GENOMIC DNA]</scope>
    <source>
        <strain evidence="8 9">CCM 8654</strain>
    </source>
</reference>
<keyword evidence="4 6" id="KW-1133">Transmembrane helix</keyword>
<accession>A0ABV6DY78</accession>
<keyword evidence="3 6" id="KW-0812">Transmembrane</keyword>
<evidence type="ECO:0000256" key="4">
    <source>
        <dbReference type="ARBA" id="ARBA00022989"/>
    </source>
</evidence>
<evidence type="ECO:0000256" key="2">
    <source>
        <dbReference type="ARBA" id="ARBA00022475"/>
    </source>
</evidence>
<keyword evidence="9" id="KW-1185">Reference proteome</keyword>
<dbReference type="Pfam" id="PF13190">
    <property type="entry name" value="PDGLE"/>
    <property type="match status" value="1"/>
</dbReference>
<dbReference type="CDD" id="cd12087">
    <property type="entry name" value="TM_EGFR-like"/>
    <property type="match status" value="1"/>
</dbReference>
<dbReference type="Proteomes" id="UP001589698">
    <property type="component" value="Unassembled WGS sequence"/>
</dbReference>
<evidence type="ECO:0000259" key="7">
    <source>
        <dbReference type="Pfam" id="PF13190"/>
    </source>
</evidence>
<feature type="transmembrane region" description="Helical" evidence="6">
    <location>
        <begin position="79"/>
        <end position="100"/>
    </location>
</feature>
<evidence type="ECO:0000256" key="1">
    <source>
        <dbReference type="ARBA" id="ARBA00004236"/>
    </source>
</evidence>
<name>A0ABV6DY78_9ACTN</name>
<evidence type="ECO:0000313" key="9">
    <source>
        <dbReference type="Proteomes" id="UP001589698"/>
    </source>
</evidence>
<evidence type="ECO:0000256" key="3">
    <source>
        <dbReference type="ARBA" id="ARBA00022692"/>
    </source>
</evidence>
<evidence type="ECO:0000313" key="8">
    <source>
        <dbReference type="EMBL" id="MFC0221692.1"/>
    </source>
</evidence>
<evidence type="ECO:0000256" key="6">
    <source>
        <dbReference type="SAM" id="Phobius"/>
    </source>
</evidence>
<dbReference type="InterPro" id="IPR025937">
    <property type="entry name" value="PDGLE_dom"/>
</dbReference>
<feature type="domain" description="PDGLE" evidence="7">
    <location>
        <begin position="12"/>
        <end position="102"/>
    </location>
</feature>
<gene>
    <name evidence="8" type="ORF">ACFFJG_04305</name>
</gene>
<organism evidence="8 9">
    <name type="scientific">Nocardioides zeicaulis</name>
    <dbReference type="NCBI Taxonomy" id="1776857"/>
    <lineage>
        <taxon>Bacteria</taxon>
        <taxon>Bacillati</taxon>
        <taxon>Actinomycetota</taxon>
        <taxon>Actinomycetes</taxon>
        <taxon>Propionibacteriales</taxon>
        <taxon>Nocardioidaceae</taxon>
        <taxon>Nocardioides</taxon>
    </lineage>
</organism>
<evidence type="ECO:0000256" key="5">
    <source>
        <dbReference type="ARBA" id="ARBA00023136"/>
    </source>
</evidence>
<protein>
    <submittedName>
        <fullName evidence="8">PDGLE domain-containing protein</fullName>
    </submittedName>
</protein>
<comment type="caution">
    <text evidence="8">The sequence shown here is derived from an EMBL/GenBank/DDBJ whole genome shotgun (WGS) entry which is preliminary data.</text>
</comment>
<proteinExistence type="predicted"/>
<keyword evidence="2" id="KW-1003">Cell membrane</keyword>
<keyword evidence="5 6" id="KW-0472">Membrane</keyword>
<feature type="transmembrane region" description="Helical" evidence="6">
    <location>
        <begin position="12"/>
        <end position="33"/>
    </location>
</feature>
<comment type="subcellular location">
    <subcellularLocation>
        <location evidence="1">Cell membrane</location>
    </subcellularLocation>
</comment>
<dbReference type="EMBL" id="JBHLXH010000001">
    <property type="protein sequence ID" value="MFC0221692.1"/>
    <property type="molecule type" value="Genomic_DNA"/>
</dbReference>